<evidence type="ECO:0000256" key="5">
    <source>
        <dbReference type="ARBA" id="ARBA00023235"/>
    </source>
</evidence>
<dbReference type="SUPFAM" id="SSF50891">
    <property type="entry name" value="Cyclophilin-like"/>
    <property type="match status" value="1"/>
</dbReference>
<evidence type="ECO:0000256" key="4">
    <source>
        <dbReference type="ARBA" id="ARBA00023110"/>
    </source>
</evidence>
<comment type="catalytic activity">
    <reaction evidence="1">
        <text>[protein]-peptidylproline (omega=180) = [protein]-peptidylproline (omega=0)</text>
        <dbReference type="Rhea" id="RHEA:16237"/>
        <dbReference type="Rhea" id="RHEA-COMP:10747"/>
        <dbReference type="Rhea" id="RHEA-COMP:10748"/>
        <dbReference type="ChEBI" id="CHEBI:83833"/>
        <dbReference type="ChEBI" id="CHEBI:83834"/>
        <dbReference type="EC" id="5.2.1.8"/>
    </reaction>
</comment>
<evidence type="ECO:0000313" key="9">
    <source>
        <dbReference type="Proteomes" id="UP001281410"/>
    </source>
</evidence>
<feature type="region of interest" description="Disordered" evidence="6">
    <location>
        <begin position="28"/>
        <end position="82"/>
    </location>
</feature>
<dbReference type="GO" id="GO:0003755">
    <property type="term" value="F:peptidyl-prolyl cis-trans isomerase activity"/>
    <property type="evidence" value="ECO:0007669"/>
    <property type="project" value="UniProtKB-KW"/>
</dbReference>
<evidence type="ECO:0000256" key="6">
    <source>
        <dbReference type="SAM" id="MobiDB-lite"/>
    </source>
</evidence>
<protein>
    <recommendedName>
        <fullName evidence="3">peptidylprolyl isomerase</fullName>
        <ecNumber evidence="3">5.2.1.8</ecNumber>
    </recommendedName>
</protein>
<dbReference type="GO" id="GO:0016018">
    <property type="term" value="F:cyclosporin A binding"/>
    <property type="evidence" value="ECO:0007669"/>
    <property type="project" value="TreeGrafter"/>
</dbReference>
<reference evidence="8" key="1">
    <citation type="journal article" date="2023" name="Plant J.">
        <title>Genome sequences and population genomics provide insights into the demographic history, inbreeding, and mutation load of two 'living fossil' tree species of Dipteronia.</title>
        <authorList>
            <person name="Feng Y."/>
            <person name="Comes H.P."/>
            <person name="Chen J."/>
            <person name="Zhu S."/>
            <person name="Lu R."/>
            <person name="Zhang X."/>
            <person name="Li P."/>
            <person name="Qiu J."/>
            <person name="Olsen K.M."/>
            <person name="Qiu Y."/>
        </authorList>
    </citation>
    <scope>NUCLEOTIDE SEQUENCE</scope>
    <source>
        <strain evidence="8">NBL</strain>
    </source>
</reference>
<feature type="domain" description="PPIase cyclophilin-type" evidence="7">
    <location>
        <begin position="378"/>
        <end position="541"/>
    </location>
</feature>
<sequence length="543" mass="60806">MHTPLFPWKVYDHEKSSDYYNSIKVEDVSSGRKASKKNMKLGEPVMESDEEDHGEAMEEVAASLMRSRSRNSDKPSSRKRLFHGGDCETPKFENVFSERFEVESCSEKVVGEASLEKVDGCPVVFEKFDGDMPGMGNVETCSEKVVGEAGLEKVVGYPVVSEKVDGDTSGLEKVETWSEKVVDEADLENVVGYPVMYEKFNGDTDGLEKVKICSEKVVGEACMSDNRNGNNVQLCTDKIPVQQPINLDEYHSPAVNVVLPNLGPSVIFMDAPDPNVCYKNNYKKRGRKRLSVYTGKTEQIKHEDFNRLVKPIKWLSNMHIDNYIDILWKRSSKREVCYRHDIGLFPTAFFVNLLVVRRSRTSEVLMCADTLMMNPRVLFDLSIGGHPAGRIVIELFADSTPITTENFRALCTREKGISTVGKPLHYKGSTFHRLMLEYMVYGGDITHGNGTGGESIYGLNFKDENLVKKHIGPNILSMAKTGKEGNESRFFICTVKTEWLDRNQVILGQVFEGFDVLKAVDKIGSSSGLTSKPIMVIDCGELC</sequence>
<dbReference type="Pfam" id="PF00160">
    <property type="entry name" value="Pro_isomerase"/>
    <property type="match status" value="1"/>
</dbReference>
<dbReference type="InterPro" id="IPR029000">
    <property type="entry name" value="Cyclophilin-like_dom_sf"/>
</dbReference>
<dbReference type="EMBL" id="JANJYJ010000003">
    <property type="protein sequence ID" value="KAK3221311.1"/>
    <property type="molecule type" value="Genomic_DNA"/>
</dbReference>
<dbReference type="PRINTS" id="PR00153">
    <property type="entry name" value="CSAPPISMRASE"/>
</dbReference>
<organism evidence="8 9">
    <name type="scientific">Dipteronia sinensis</name>
    <dbReference type="NCBI Taxonomy" id="43782"/>
    <lineage>
        <taxon>Eukaryota</taxon>
        <taxon>Viridiplantae</taxon>
        <taxon>Streptophyta</taxon>
        <taxon>Embryophyta</taxon>
        <taxon>Tracheophyta</taxon>
        <taxon>Spermatophyta</taxon>
        <taxon>Magnoliopsida</taxon>
        <taxon>eudicotyledons</taxon>
        <taxon>Gunneridae</taxon>
        <taxon>Pentapetalae</taxon>
        <taxon>rosids</taxon>
        <taxon>malvids</taxon>
        <taxon>Sapindales</taxon>
        <taxon>Sapindaceae</taxon>
        <taxon>Hippocastanoideae</taxon>
        <taxon>Acereae</taxon>
        <taxon>Dipteronia</taxon>
    </lineage>
</organism>
<name>A0AAE0ANJ0_9ROSI</name>
<dbReference type="Gene3D" id="3.40.395.10">
    <property type="entry name" value="Adenoviral Proteinase, Chain A"/>
    <property type="match status" value="1"/>
</dbReference>
<dbReference type="GO" id="GO:0005737">
    <property type="term" value="C:cytoplasm"/>
    <property type="evidence" value="ECO:0007669"/>
    <property type="project" value="TreeGrafter"/>
</dbReference>
<dbReference type="PANTHER" id="PTHR11071">
    <property type="entry name" value="PEPTIDYL-PROLYL CIS-TRANS ISOMERASE"/>
    <property type="match status" value="1"/>
</dbReference>
<dbReference type="FunFam" id="2.40.100.10:FF:000025">
    <property type="entry name" value="Peptidyl-prolyl cis-trans isomerase CYP19-2"/>
    <property type="match status" value="1"/>
</dbReference>
<evidence type="ECO:0000259" key="7">
    <source>
        <dbReference type="PROSITE" id="PS50072"/>
    </source>
</evidence>
<dbReference type="PROSITE" id="PS50072">
    <property type="entry name" value="CSA_PPIASE_2"/>
    <property type="match status" value="1"/>
</dbReference>
<gene>
    <name evidence="8" type="ORF">Dsin_008336</name>
</gene>
<dbReference type="InterPro" id="IPR002130">
    <property type="entry name" value="Cyclophilin-type_PPIase_dom"/>
</dbReference>
<dbReference type="Proteomes" id="UP001281410">
    <property type="component" value="Unassembled WGS sequence"/>
</dbReference>
<keyword evidence="9" id="KW-1185">Reference proteome</keyword>
<dbReference type="AlphaFoldDB" id="A0AAE0ANJ0"/>
<dbReference type="PANTHER" id="PTHR11071:SF552">
    <property type="entry name" value="PEPTIDYL-PROLYL CIS-TRANS ISOMERASE CYP26-1"/>
    <property type="match status" value="1"/>
</dbReference>
<comment type="caution">
    <text evidence="8">The sequence shown here is derived from an EMBL/GenBank/DDBJ whole genome shotgun (WGS) entry which is preliminary data.</text>
</comment>
<proteinExistence type="inferred from homology"/>
<accession>A0AAE0ANJ0</accession>
<evidence type="ECO:0000313" key="8">
    <source>
        <dbReference type="EMBL" id="KAK3221311.1"/>
    </source>
</evidence>
<dbReference type="Gene3D" id="2.40.100.10">
    <property type="entry name" value="Cyclophilin-like"/>
    <property type="match status" value="1"/>
</dbReference>
<evidence type="ECO:0000256" key="2">
    <source>
        <dbReference type="ARBA" id="ARBA00007365"/>
    </source>
</evidence>
<dbReference type="GO" id="GO:0006457">
    <property type="term" value="P:protein folding"/>
    <property type="evidence" value="ECO:0007669"/>
    <property type="project" value="TreeGrafter"/>
</dbReference>
<evidence type="ECO:0000256" key="3">
    <source>
        <dbReference type="ARBA" id="ARBA00013194"/>
    </source>
</evidence>
<keyword evidence="4" id="KW-0697">Rotamase</keyword>
<comment type="similarity">
    <text evidence="2">Belongs to the cyclophilin-type PPIase family.</text>
</comment>
<keyword evidence="5" id="KW-0413">Isomerase</keyword>
<dbReference type="EC" id="5.2.1.8" evidence="3"/>
<evidence type="ECO:0000256" key="1">
    <source>
        <dbReference type="ARBA" id="ARBA00000971"/>
    </source>
</evidence>